<evidence type="ECO:0000259" key="5">
    <source>
        <dbReference type="PROSITE" id="PS51063"/>
    </source>
</evidence>
<dbReference type="InterPro" id="IPR036388">
    <property type="entry name" value="WH-like_DNA-bd_sf"/>
</dbReference>
<evidence type="ECO:0000256" key="3">
    <source>
        <dbReference type="ARBA" id="ARBA00023163"/>
    </source>
</evidence>
<evidence type="ECO:0000256" key="1">
    <source>
        <dbReference type="ARBA" id="ARBA00023015"/>
    </source>
</evidence>
<dbReference type="PROSITE" id="PS50042">
    <property type="entry name" value="CNMP_BINDING_3"/>
    <property type="match status" value="1"/>
</dbReference>
<dbReference type="SUPFAM" id="SSF51206">
    <property type="entry name" value="cAMP-binding domain-like"/>
    <property type="match status" value="1"/>
</dbReference>
<proteinExistence type="predicted"/>
<dbReference type="InterPro" id="IPR012318">
    <property type="entry name" value="HTH_CRP"/>
</dbReference>
<dbReference type="SMART" id="SM00419">
    <property type="entry name" value="HTH_CRP"/>
    <property type="match status" value="1"/>
</dbReference>
<evidence type="ECO:0000259" key="4">
    <source>
        <dbReference type="PROSITE" id="PS50042"/>
    </source>
</evidence>
<dbReference type="PANTHER" id="PTHR24567">
    <property type="entry name" value="CRP FAMILY TRANSCRIPTIONAL REGULATORY PROTEIN"/>
    <property type="match status" value="1"/>
</dbReference>
<dbReference type="PROSITE" id="PS51063">
    <property type="entry name" value="HTH_CRP_2"/>
    <property type="match status" value="1"/>
</dbReference>
<keyword evidence="1" id="KW-0805">Transcription regulation</keyword>
<accession>A0ABU5IHF8</accession>
<dbReference type="CDD" id="cd00038">
    <property type="entry name" value="CAP_ED"/>
    <property type="match status" value="1"/>
</dbReference>
<dbReference type="Gene3D" id="2.60.120.10">
    <property type="entry name" value="Jelly Rolls"/>
    <property type="match status" value="1"/>
</dbReference>
<evidence type="ECO:0000256" key="2">
    <source>
        <dbReference type="ARBA" id="ARBA00023125"/>
    </source>
</evidence>
<dbReference type="InterPro" id="IPR050397">
    <property type="entry name" value="Env_Response_Regulators"/>
</dbReference>
<dbReference type="InterPro" id="IPR036390">
    <property type="entry name" value="WH_DNA-bd_sf"/>
</dbReference>
<evidence type="ECO:0000313" key="7">
    <source>
        <dbReference type="Proteomes" id="UP001293718"/>
    </source>
</evidence>
<dbReference type="InterPro" id="IPR000595">
    <property type="entry name" value="cNMP-bd_dom"/>
</dbReference>
<dbReference type="InterPro" id="IPR014710">
    <property type="entry name" value="RmlC-like_jellyroll"/>
</dbReference>
<evidence type="ECO:0000313" key="6">
    <source>
        <dbReference type="EMBL" id="MDZ5458378.1"/>
    </source>
</evidence>
<feature type="domain" description="HTH crp-type" evidence="5">
    <location>
        <begin position="132"/>
        <end position="209"/>
    </location>
</feature>
<dbReference type="CDD" id="cd00092">
    <property type="entry name" value="HTH_CRP"/>
    <property type="match status" value="1"/>
</dbReference>
<dbReference type="Gene3D" id="1.10.10.10">
    <property type="entry name" value="Winged helix-like DNA-binding domain superfamily/Winged helix DNA-binding domain"/>
    <property type="match status" value="1"/>
</dbReference>
<reference evidence="6 7" key="1">
    <citation type="submission" date="2023-11" db="EMBL/GenBank/DDBJ databases">
        <title>Draft genome of Azohydromonas lata strain H1 (DSM1123), a polyhydroxyalkanoate producer.</title>
        <authorList>
            <person name="Traversa D."/>
            <person name="D'Addabbo P."/>
            <person name="Pazzani C."/>
            <person name="Manzari C."/>
            <person name="Chiara M."/>
            <person name="Scrascia M."/>
        </authorList>
    </citation>
    <scope>NUCLEOTIDE SEQUENCE [LARGE SCALE GENOMIC DNA]</scope>
    <source>
        <strain evidence="6 7">H1</strain>
    </source>
</reference>
<dbReference type="EMBL" id="JAXOJX010000029">
    <property type="protein sequence ID" value="MDZ5458378.1"/>
    <property type="molecule type" value="Genomic_DNA"/>
</dbReference>
<dbReference type="Pfam" id="PF00027">
    <property type="entry name" value="cNMP_binding"/>
    <property type="match status" value="1"/>
</dbReference>
<dbReference type="Pfam" id="PF13545">
    <property type="entry name" value="HTH_Crp_2"/>
    <property type="match status" value="1"/>
</dbReference>
<organism evidence="6 7">
    <name type="scientific">Azohydromonas lata</name>
    <dbReference type="NCBI Taxonomy" id="45677"/>
    <lineage>
        <taxon>Bacteria</taxon>
        <taxon>Pseudomonadati</taxon>
        <taxon>Pseudomonadota</taxon>
        <taxon>Betaproteobacteria</taxon>
        <taxon>Burkholderiales</taxon>
        <taxon>Sphaerotilaceae</taxon>
        <taxon>Azohydromonas</taxon>
    </lineage>
</organism>
<gene>
    <name evidence="6" type="ORF">SM757_17520</name>
</gene>
<sequence>MNPSDFVQFLQSPAGTAFLGEFTPRRFARGQMVSMPGGAVNSVFIVRSGRLRIYLADEQRELTLAFLEPGTLFTTHTPTFVMAVEPTELSLIETRHFTACLARAPAAVGAIMRTLGTLLGSTIAIVENLAFRDARQRLAHFLLDSARRRGSVAADQGGGWVVPLRMSLTDIALLLGSRRQTVSAVLGEMQRDGLVRRQGRQQLFIPDLARLEAWLREGTARDAAREARETSAARQTAVARAP</sequence>
<dbReference type="SUPFAM" id="SSF46785">
    <property type="entry name" value="Winged helix' DNA-binding domain"/>
    <property type="match status" value="1"/>
</dbReference>
<dbReference type="RefSeq" id="WP_322466465.1">
    <property type="nucleotide sequence ID" value="NZ_JAXOJX010000029.1"/>
</dbReference>
<name>A0ABU5IHF8_9BURK</name>
<dbReference type="Proteomes" id="UP001293718">
    <property type="component" value="Unassembled WGS sequence"/>
</dbReference>
<keyword evidence="2" id="KW-0238">DNA-binding</keyword>
<dbReference type="PANTHER" id="PTHR24567:SF74">
    <property type="entry name" value="HTH-TYPE TRANSCRIPTIONAL REGULATOR ARCR"/>
    <property type="match status" value="1"/>
</dbReference>
<keyword evidence="3" id="KW-0804">Transcription</keyword>
<protein>
    <submittedName>
        <fullName evidence="6">Crp/Fnr family transcriptional regulator</fullName>
    </submittedName>
</protein>
<feature type="domain" description="Cyclic nucleotide-binding" evidence="4">
    <location>
        <begin position="6"/>
        <end position="73"/>
    </location>
</feature>
<comment type="caution">
    <text evidence="6">The sequence shown here is derived from an EMBL/GenBank/DDBJ whole genome shotgun (WGS) entry which is preliminary data.</text>
</comment>
<dbReference type="InterPro" id="IPR018490">
    <property type="entry name" value="cNMP-bd_dom_sf"/>
</dbReference>
<keyword evidence="7" id="KW-1185">Reference proteome</keyword>